<dbReference type="PANTHER" id="PTHR37534:SF16">
    <property type="entry name" value="ZN(II)2CYS6 TRANSCRIPTION FACTOR (EUROFUNG)-RELATED"/>
    <property type="match status" value="1"/>
</dbReference>
<dbReference type="eggNOG" id="ENOG502QW5G">
    <property type="taxonomic scope" value="Eukaryota"/>
</dbReference>
<dbReference type="PROSITE" id="PS50048">
    <property type="entry name" value="ZN2_CY6_FUNGAL_2"/>
    <property type="match status" value="1"/>
</dbReference>
<dbReference type="Pfam" id="PF11951">
    <property type="entry name" value="Fungal_trans_2"/>
    <property type="match status" value="1"/>
</dbReference>
<feature type="domain" description="Zn(2)-C6 fungal-type" evidence="7">
    <location>
        <begin position="34"/>
        <end position="62"/>
    </location>
</feature>
<evidence type="ECO:0000256" key="3">
    <source>
        <dbReference type="ARBA" id="ARBA00023125"/>
    </source>
</evidence>
<evidence type="ECO:0000256" key="5">
    <source>
        <dbReference type="ARBA" id="ARBA00023242"/>
    </source>
</evidence>
<dbReference type="OrthoDB" id="3509362at2759"/>
<dbReference type="AlphaFoldDB" id="C8VFQ2"/>
<dbReference type="GO" id="GO:0045944">
    <property type="term" value="P:positive regulation of transcription by RNA polymerase II"/>
    <property type="evidence" value="ECO:0000318"/>
    <property type="project" value="GO_Central"/>
</dbReference>
<reference evidence="9" key="2">
    <citation type="journal article" date="2009" name="Fungal Genet. Biol.">
        <title>The 2008 update of the Aspergillus nidulans genome annotation: a community effort.</title>
        <authorList>
            <person name="Wortman J.R."/>
            <person name="Gilsenan J.M."/>
            <person name="Joardar V."/>
            <person name="Deegan J."/>
            <person name="Clutterbuck J."/>
            <person name="Andersen M.R."/>
            <person name="Archer D."/>
            <person name="Bencina M."/>
            <person name="Braus G."/>
            <person name="Coutinho P."/>
            <person name="von Dohren H."/>
            <person name="Doonan J."/>
            <person name="Driessen A.J."/>
            <person name="Durek P."/>
            <person name="Espeso E."/>
            <person name="Fekete E."/>
            <person name="Flipphi M."/>
            <person name="Estrada C.G."/>
            <person name="Geysens S."/>
            <person name="Goldman G."/>
            <person name="de Groot P.W."/>
            <person name="Hansen K."/>
            <person name="Harris S.D."/>
            <person name="Heinekamp T."/>
            <person name="Helmstaedt K."/>
            <person name="Henrissat B."/>
            <person name="Hofmann G."/>
            <person name="Homan T."/>
            <person name="Horio T."/>
            <person name="Horiuchi H."/>
            <person name="James S."/>
            <person name="Jones M."/>
            <person name="Karaffa L."/>
            <person name="Karanyi Z."/>
            <person name="Kato M."/>
            <person name="Keller N."/>
            <person name="Kelly D.E."/>
            <person name="Kiel J.A."/>
            <person name="Kim J.M."/>
            <person name="van der Klei I.J."/>
            <person name="Klis F.M."/>
            <person name="Kovalchuk A."/>
            <person name="Krasevec N."/>
            <person name="Kubicek C.P."/>
            <person name="Liu B."/>
            <person name="Maccabe A."/>
            <person name="Meyer V."/>
            <person name="Mirabito P."/>
            <person name="Miskei M."/>
            <person name="Mos M."/>
            <person name="Mullins J."/>
            <person name="Nelson D.R."/>
            <person name="Nielsen J."/>
            <person name="Oakley B.R."/>
            <person name="Osmani S.A."/>
            <person name="Pakula T."/>
            <person name="Paszewski A."/>
            <person name="Paulsen I."/>
            <person name="Pilsyk S."/>
            <person name="Pocsi I."/>
            <person name="Punt P.J."/>
            <person name="Ram A.F."/>
            <person name="Ren Q."/>
            <person name="Robellet X."/>
            <person name="Robson G."/>
            <person name="Seiboth B."/>
            <person name="van Solingen P."/>
            <person name="Specht T."/>
            <person name="Sun J."/>
            <person name="Taheri-Talesh N."/>
            <person name="Takeshita N."/>
            <person name="Ussery D."/>
            <person name="vanKuyk P.A."/>
            <person name="Visser H."/>
            <person name="van de Vondervoort P.J."/>
            <person name="de Vries R.P."/>
            <person name="Walton J."/>
            <person name="Xiang X."/>
            <person name="Xiong Y."/>
            <person name="Zeng A.P."/>
            <person name="Brandt B.W."/>
            <person name="Cornell M.J."/>
            <person name="van den Hondel C.A."/>
            <person name="Visser J."/>
            <person name="Oliver S.G."/>
            <person name="Turner G."/>
        </authorList>
    </citation>
    <scope>GENOME REANNOTATION</scope>
    <source>
        <strain evidence="9">FGSC A4 / ATCC 38163 / CBS 112.46 / NRRL 194 / M139</strain>
    </source>
</reference>
<sequence length="573" mass="63739">MGCPGTPNIFQQYESEPRTKKRCRRHGGNWSRTGCLTCKRRRKRCDEAKPSCHTCTRLGLTCEGYSSMWAVPLGPGAQIFKPTEPARHHRPGPSLSPASLVGSRASSATIGQPLPVTGHTSPIYSPVPEKDDLADSESCSSRNANQLAVQAASRSPSPSRLINHLSHLDSHYLQYHMERGSKLLTNLESDENPLRSMLIPRALSSTLLMNALCALSAIHFSNRTHHSWFAENEGAKYYIDTMRGLRTTLATSERSYVPDDAILAVSLLCKYEIVRGSVKQWAVHLDAVQTLVSSRGGLNQLDQDAAEFIRGLFVYANNLARLTNRRTLLKPSIPGSDIVKPHKLDIYIGYTEEIIKTCARIADLPRLVSDSEAFEHELVSIDSILHTWTSTKTTYIVPKGITQATLSRLRLVAESFRDAAYIYLHSVLERTSLSEVSLPSSITSHADWRFEHLISISKTTAIMSLLKRLKTHPIDKNCEFSALTFPLFIAGCETHSEEDRQLIWGMLSVVEANFGIGNVKRAKEALEIVWSSCTPAVDGIGDDEVETEDKRARGVKKHWADVLNRLGWDLILA</sequence>
<dbReference type="PROSITE" id="PS00463">
    <property type="entry name" value="ZN2_CY6_FUNGAL_1"/>
    <property type="match status" value="1"/>
</dbReference>
<dbReference type="GO" id="GO:0000976">
    <property type="term" value="F:transcription cis-regulatory region binding"/>
    <property type="evidence" value="ECO:0000318"/>
    <property type="project" value="GO_Central"/>
</dbReference>
<dbReference type="HOGENOM" id="CLU_035159_0_0_1"/>
<dbReference type="STRING" id="227321.C8VFQ2"/>
<keyword evidence="2" id="KW-0805">Transcription regulation</keyword>
<dbReference type="GO" id="GO:0005634">
    <property type="term" value="C:nucleus"/>
    <property type="evidence" value="ECO:0000318"/>
    <property type="project" value="GO_Central"/>
</dbReference>
<name>C8VFQ2_EMENI</name>
<dbReference type="Pfam" id="PF00172">
    <property type="entry name" value="Zn_clus"/>
    <property type="match status" value="1"/>
</dbReference>
<dbReference type="GO" id="GO:0003700">
    <property type="term" value="F:DNA-binding transcription factor activity"/>
    <property type="evidence" value="ECO:0000318"/>
    <property type="project" value="GO_Central"/>
</dbReference>
<evidence type="ECO:0000313" key="9">
    <source>
        <dbReference type="Proteomes" id="UP000000560"/>
    </source>
</evidence>
<dbReference type="InterPro" id="IPR021858">
    <property type="entry name" value="Fun_TF"/>
</dbReference>
<accession>C8VFQ2</accession>
<dbReference type="InterPro" id="IPR001138">
    <property type="entry name" value="Zn2Cys6_DnaBD"/>
</dbReference>
<feature type="region of interest" description="Disordered" evidence="6">
    <location>
        <begin position="80"/>
        <end position="140"/>
    </location>
</feature>
<keyword evidence="5" id="KW-0539">Nucleus</keyword>
<proteinExistence type="predicted"/>
<keyword evidence="9" id="KW-1185">Reference proteome</keyword>
<dbReference type="SMART" id="SM00066">
    <property type="entry name" value="GAL4"/>
    <property type="match status" value="1"/>
</dbReference>
<feature type="region of interest" description="Disordered" evidence="6">
    <location>
        <begin position="1"/>
        <end position="25"/>
    </location>
</feature>
<dbReference type="Proteomes" id="UP000000560">
    <property type="component" value="Chromosome V"/>
</dbReference>
<reference evidence="9" key="1">
    <citation type="journal article" date="2005" name="Nature">
        <title>Sequencing of Aspergillus nidulans and comparative analysis with A. fumigatus and A. oryzae.</title>
        <authorList>
            <person name="Galagan J.E."/>
            <person name="Calvo S.E."/>
            <person name="Cuomo C."/>
            <person name="Ma L.J."/>
            <person name="Wortman J.R."/>
            <person name="Batzoglou S."/>
            <person name="Lee S.I."/>
            <person name="Basturkmen M."/>
            <person name="Spevak C.C."/>
            <person name="Clutterbuck J."/>
            <person name="Kapitonov V."/>
            <person name="Jurka J."/>
            <person name="Scazzocchio C."/>
            <person name="Farman M."/>
            <person name="Butler J."/>
            <person name="Purcell S."/>
            <person name="Harris S."/>
            <person name="Braus G.H."/>
            <person name="Draht O."/>
            <person name="Busch S."/>
            <person name="D'Enfert C."/>
            <person name="Bouchier C."/>
            <person name="Goldman G.H."/>
            <person name="Bell-Pedersen D."/>
            <person name="Griffiths-Jones S."/>
            <person name="Doonan J.H."/>
            <person name="Yu J."/>
            <person name="Vienken K."/>
            <person name="Pain A."/>
            <person name="Freitag M."/>
            <person name="Selker E.U."/>
            <person name="Archer D.B."/>
            <person name="Penalva M.A."/>
            <person name="Oakley B.R."/>
            <person name="Momany M."/>
            <person name="Tanaka T."/>
            <person name="Kumagai T."/>
            <person name="Asai K."/>
            <person name="Machida M."/>
            <person name="Nierman W.C."/>
            <person name="Denning D.W."/>
            <person name="Caddick M."/>
            <person name="Hynes M."/>
            <person name="Paoletti M."/>
            <person name="Fischer R."/>
            <person name="Miller B."/>
            <person name="Dyer P."/>
            <person name="Sachs M.S."/>
            <person name="Osmani S.A."/>
            <person name="Birren B.W."/>
        </authorList>
    </citation>
    <scope>NUCLEOTIDE SEQUENCE [LARGE SCALE GENOMIC DNA]</scope>
    <source>
        <strain evidence="9">FGSC A4 / ATCC 38163 / CBS 112.46 / NRRL 194 / M139</strain>
    </source>
</reference>
<dbReference type="KEGG" id="ani:ANIA_05691"/>
<dbReference type="InParanoid" id="C8VFQ2"/>
<evidence type="ECO:0000256" key="2">
    <source>
        <dbReference type="ARBA" id="ARBA00023015"/>
    </source>
</evidence>
<dbReference type="GO" id="GO:0000981">
    <property type="term" value="F:DNA-binding transcription factor activity, RNA polymerase II-specific"/>
    <property type="evidence" value="ECO:0007669"/>
    <property type="project" value="InterPro"/>
</dbReference>
<dbReference type="InterPro" id="IPR036864">
    <property type="entry name" value="Zn2-C6_fun-type_DNA-bd_sf"/>
</dbReference>
<dbReference type="SUPFAM" id="SSF57701">
    <property type="entry name" value="Zn2/Cys6 DNA-binding domain"/>
    <property type="match status" value="1"/>
</dbReference>
<dbReference type="GO" id="GO:0008270">
    <property type="term" value="F:zinc ion binding"/>
    <property type="evidence" value="ECO:0007669"/>
    <property type="project" value="InterPro"/>
</dbReference>
<dbReference type="OMA" id="RMVAECF"/>
<evidence type="ECO:0000256" key="1">
    <source>
        <dbReference type="ARBA" id="ARBA00004123"/>
    </source>
</evidence>
<gene>
    <name evidence="8" type="ORF">ANIA_05691</name>
</gene>
<keyword evidence="3" id="KW-0238">DNA-binding</keyword>
<dbReference type="EMBL" id="BN001305">
    <property type="protein sequence ID" value="CBF81397.1"/>
    <property type="molecule type" value="Genomic_DNA"/>
</dbReference>
<dbReference type="CDD" id="cd00067">
    <property type="entry name" value="GAL4"/>
    <property type="match status" value="1"/>
</dbReference>
<evidence type="ECO:0000259" key="7">
    <source>
        <dbReference type="PROSITE" id="PS50048"/>
    </source>
</evidence>
<dbReference type="RefSeq" id="XP_663295.2">
    <property type="nucleotide sequence ID" value="XM_658203.2"/>
</dbReference>
<protein>
    <submittedName>
        <fullName evidence="8">C6 transcription factor, putative (AFU_orthologue AFUA_7G04170)</fullName>
    </submittedName>
</protein>
<evidence type="ECO:0000256" key="6">
    <source>
        <dbReference type="SAM" id="MobiDB-lite"/>
    </source>
</evidence>
<keyword evidence="4" id="KW-0804">Transcription</keyword>
<dbReference type="PANTHER" id="PTHR37534">
    <property type="entry name" value="TRANSCRIPTIONAL ACTIVATOR PROTEIN UGA3"/>
    <property type="match status" value="1"/>
</dbReference>
<dbReference type="Gene3D" id="4.10.240.10">
    <property type="entry name" value="Zn(2)-C6 fungal-type DNA-binding domain"/>
    <property type="match status" value="1"/>
</dbReference>
<organism evidence="8 9">
    <name type="scientific">Emericella nidulans (strain FGSC A4 / ATCC 38163 / CBS 112.46 / NRRL 194 / M139)</name>
    <name type="common">Aspergillus nidulans</name>
    <dbReference type="NCBI Taxonomy" id="227321"/>
    <lineage>
        <taxon>Eukaryota</taxon>
        <taxon>Fungi</taxon>
        <taxon>Dikarya</taxon>
        <taxon>Ascomycota</taxon>
        <taxon>Pezizomycotina</taxon>
        <taxon>Eurotiomycetes</taxon>
        <taxon>Eurotiomycetidae</taxon>
        <taxon>Eurotiales</taxon>
        <taxon>Aspergillaceae</taxon>
        <taxon>Aspergillus</taxon>
        <taxon>Aspergillus subgen. Nidulantes</taxon>
    </lineage>
</organism>
<comment type="subcellular location">
    <subcellularLocation>
        <location evidence="1">Nucleus</location>
    </subcellularLocation>
</comment>
<dbReference type="VEuPathDB" id="FungiDB:AN5691"/>
<evidence type="ECO:0000313" key="8">
    <source>
        <dbReference type="EMBL" id="CBF81397.1"/>
    </source>
</evidence>
<dbReference type="GeneID" id="2871985"/>
<evidence type="ECO:0000256" key="4">
    <source>
        <dbReference type="ARBA" id="ARBA00023163"/>
    </source>
</evidence>